<dbReference type="PANTHER" id="PTHR42813">
    <property type="entry name" value="ZINC-TYPE ALCOHOL DEHYDROGENASE-LIKE"/>
    <property type="match status" value="1"/>
</dbReference>
<keyword evidence="2" id="KW-0479">Metal-binding</keyword>
<dbReference type="PANTHER" id="PTHR42813:SF2">
    <property type="entry name" value="DEHYDROGENASE, ZINC-CONTAINING, PUTATIVE (AFU_ORTHOLOGUE AFUA_2G02810)-RELATED"/>
    <property type="match status" value="1"/>
</dbReference>
<dbReference type="PROSITE" id="PS00059">
    <property type="entry name" value="ADH_ZINC"/>
    <property type="match status" value="1"/>
</dbReference>
<dbReference type="InterPro" id="IPR002328">
    <property type="entry name" value="ADH_Zn_CS"/>
</dbReference>
<comment type="cofactor">
    <cofactor evidence="1">
        <name>Zn(2+)</name>
        <dbReference type="ChEBI" id="CHEBI:29105"/>
    </cofactor>
</comment>
<evidence type="ECO:0000256" key="3">
    <source>
        <dbReference type="ARBA" id="ARBA00022833"/>
    </source>
</evidence>
<evidence type="ECO:0000313" key="7">
    <source>
        <dbReference type="Proteomes" id="UP000295087"/>
    </source>
</evidence>
<name>A0A4R6P6L7_NOCIG</name>
<accession>A0A4R6P6L7</accession>
<evidence type="ECO:0000259" key="5">
    <source>
        <dbReference type="Pfam" id="PF08240"/>
    </source>
</evidence>
<keyword evidence="3" id="KW-0862">Zinc</keyword>
<dbReference type="InterPro" id="IPR013154">
    <property type="entry name" value="ADH-like_N"/>
</dbReference>
<feature type="domain" description="Alcohol dehydrogenase-like N-terminal" evidence="5">
    <location>
        <begin position="25"/>
        <end position="101"/>
    </location>
</feature>
<dbReference type="SUPFAM" id="SSF50129">
    <property type="entry name" value="GroES-like"/>
    <property type="match status" value="1"/>
</dbReference>
<sequence length="103" mass="11079">MRALCWNGVNDLAVETVPDPRLVNPHDVIVAVRLSTTCGSDLHFIDGYLPGMREGDVIGHEFMGEVLEVGGAVERIAVGDRVVVPSFIGCGACWYCGAQRYSA</sequence>
<dbReference type="Gene3D" id="3.90.180.10">
    <property type="entry name" value="Medium-chain alcohol dehydrogenases, catalytic domain"/>
    <property type="match status" value="1"/>
</dbReference>
<gene>
    <name evidence="6" type="ORF">DFR75_105214</name>
</gene>
<dbReference type="GO" id="GO:0016491">
    <property type="term" value="F:oxidoreductase activity"/>
    <property type="evidence" value="ECO:0007669"/>
    <property type="project" value="UniProtKB-KW"/>
</dbReference>
<dbReference type="AlphaFoldDB" id="A0A4R6P6L7"/>
<dbReference type="Pfam" id="PF08240">
    <property type="entry name" value="ADH_N"/>
    <property type="match status" value="1"/>
</dbReference>
<evidence type="ECO:0000256" key="2">
    <source>
        <dbReference type="ARBA" id="ARBA00022723"/>
    </source>
</evidence>
<reference evidence="6 7" key="1">
    <citation type="submission" date="2019-03" db="EMBL/GenBank/DDBJ databases">
        <title>Genomic Encyclopedia of Type Strains, Phase IV (KMG-IV): sequencing the most valuable type-strain genomes for metagenomic binning, comparative biology and taxonomic classification.</title>
        <authorList>
            <person name="Goeker M."/>
        </authorList>
    </citation>
    <scope>NUCLEOTIDE SEQUENCE [LARGE SCALE GENOMIC DNA]</scope>
    <source>
        <strain evidence="6 7">DSM 44496</strain>
    </source>
</reference>
<dbReference type="EMBL" id="SNXK01000005">
    <property type="protein sequence ID" value="TDP32976.1"/>
    <property type="molecule type" value="Genomic_DNA"/>
</dbReference>
<protein>
    <submittedName>
        <fullName evidence="6">Alcohol dehydrogenase-like protein</fullName>
    </submittedName>
</protein>
<keyword evidence="7" id="KW-1185">Reference proteome</keyword>
<proteinExistence type="predicted"/>
<evidence type="ECO:0000313" key="6">
    <source>
        <dbReference type="EMBL" id="TDP32976.1"/>
    </source>
</evidence>
<evidence type="ECO:0000256" key="4">
    <source>
        <dbReference type="ARBA" id="ARBA00023002"/>
    </source>
</evidence>
<dbReference type="GO" id="GO:0008270">
    <property type="term" value="F:zinc ion binding"/>
    <property type="evidence" value="ECO:0007669"/>
    <property type="project" value="InterPro"/>
</dbReference>
<comment type="caution">
    <text evidence="6">The sequence shown here is derived from an EMBL/GenBank/DDBJ whole genome shotgun (WGS) entry which is preliminary data.</text>
</comment>
<dbReference type="Proteomes" id="UP000295087">
    <property type="component" value="Unassembled WGS sequence"/>
</dbReference>
<keyword evidence="4" id="KW-0560">Oxidoreductase</keyword>
<evidence type="ECO:0000256" key="1">
    <source>
        <dbReference type="ARBA" id="ARBA00001947"/>
    </source>
</evidence>
<dbReference type="InterPro" id="IPR011032">
    <property type="entry name" value="GroES-like_sf"/>
</dbReference>
<organism evidence="6 7">
    <name type="scientific">Nocardia ignorata</name>
    <dbReference type="NCBI Taxonomy" id="145285"/>
    <lineage>
        <taxon>Bacteria</taxon>
        <taxon>Bacillati</taxon>
        <taxon>Actinomycetota</taxon>
        <taxon>Actinomycetes</taxon>
        <taxon>Mycobacteriales</taxon>
        <taxon>Nocardiaceae</taxon>
        <taxon>Nocardia</taxon>
    </lineage>
</organism>